<dbReference type="Gene3D" id="3.40.50.300">
    <property type="entry name" value="P-loop containing nucleotide triphosphate hydrolases"/>
    <property type="match status" value="1"/>
</dbReference>
<evidence type="ECO:0008006" key="3">
    <source>
        <dbReference type="Google" id="ProtNLM"/>
    </source>
</evidence>
<dbReference type="Pfam" id="PF13469">
    <property type="entry name" value="Sulfotransfer_3"/>
    <property type="match status" value="1"/>
</dbReference>
<gene>
    <name evidence="1" type="ORF">P24_06252</name>
</gene>
<proteinExistence type="predicted"/>
<organism evidence="1 2">
    <name type="scientific">Oceanibaculum indicum P24</name>
    <dbReference type="NCBI Taxonomy" id="1207063"/>
    <lineage>
        <taxon>Bacteria</taxon>
        <taxon>Pseudomonadati</taxon>
        <taxon>Pseudomonadota</taxon>
        <taxon>Alphaproteobacteria</taxon>
        <taxon>Rhodospirillales</taxon>
        <taxon>Oceanibaculaceae</taxon>
        <taxon>Oceanibaculum</taxon>
    </lineage>
</organism>
<evidence type="ECO:0000313" key="1">
    <source>
        <dbReference type="EMBL" id="EKE77361.1"/>
    </source>
</evidence>
<reference evidence="1 2" key="1">
    <citation type="journal article" date="2012" name="J. Bacteriol.">
        <title>Genome Sequence of Oceanibaculum indicum Type Strain P24.</title>
        <authorList>
            <person name="Lai Q."/>
            <person name="Shao Z."/>
        </authorList>
    </citation>
    <scope>NUCLEOTIDE SEQUENCE [LARGE SCALE GENOMIC DNA]</scope>
    <source>
        <strain evidence="1 2">P24</strain>
    </source>
</reference>
<dbReference type="STRING" id="1207063.P24_06252"/>
<dbReference type="EMBL" id="AMRL01000005">
    <property type="protein sequence ID" value="EKE77361.1"/>
    <property type="molecule type" value="Genomic_DNA"/>
</dbReference>
<comment type="caution">
    <text evidence="1">The sequence shown here is derived from an EMBL/GenBank/DDBJ whole genome shotgun (WGS) entry which is preliminary data.</text>
</comment>
<name>K2J2X4_9PROT</name>
<dbReference type="AlphaFoldDB" id="K2J2X4"/>
<keyword evidence="2" id="KW-1185">Reference proteome</keyword>
<dbReference type="RefSeq" id="WP_008943862.1">
    <property type="nucleotide sequence ID" value="NZ_AMRL01000005.1"/>
</dbReference>
<protein>
    <recommendedName>
        <fullName evidence="3">Sulfotransferase</fullName>
    </recommendedName>
</protein>
<dbReference type="SUPFAM" id="SSF52540">
    <property type="entry name" value="P-loop containing nucleoside triphosphate hydrolases"/>
    <property type="match status" value="1"/>
</dbReference>
<dbReference type="InterPro" id="IPR027417">
    <property type="entry name" value="P-loop_NTPase"/>
</dbReference>
<evidence type="ECO:0000313" key="2">
    <source>
        <dbReference type="Proteomes" id="UP000006746"/>
    </source>
</evidence>
<dbReference type="Proteomes" id="UP000006746">
    <property type="component" value="Unassembled WGS sequence"/>
</dbReference>
<dbReference type="eggNOG" id="COG3551">
    <property type="taxonomic scope" value="Bacteria"/>
</dbReference>
<sequence>MTASASGPVLIGATGGSGTRAIREALVAAGFFMGTTVNHAGDLRHAPPVLDRLINPVLDRTGSLDYRLEDLSNALVATGLEGLRGVAAKVLEEGSQPSLWGWKNPRLMFVLPFLAEALPDLRFIHVVRDGRDIALSDNRQQIDRHFAARHGHAAPQEPDALALAAIRFWSETNLEALACGEALLGERYHLLRLEDATAPDSPALAELLRLLRPDIDAASLAAAQQAVAHRPGHGRWRDLPADSLAALEEAGRPGLARFGYL</sequence>
<accession>K2J2X4</accession>